<dbReference type="Pfam" id="PF01501">
    <property type="entry name" value="Glyco_transf_8"/>
    <property type="match status" value="1"/>
</dbReference>
<protein>
    <submittedName>
        <fullName evidence="4">Putative glycosyl transferase family 8 protein</fullName>
    </submittedName>
</protein>
<dbReference type="eggNOG" id="COG1442">
    <property type="taxonomic scope" value="Bacteria"/>
</dbReference>
<dbReference type="OrthoDB" id="9798746at2"/>
<sequence length="404" mass="46424">MVMVHVCYSLYDKNGHFSKILGTSMLSLLENASAPLTIHLLCFGKLSEPTLDRFRRLAGQYGQRLCLYDVSDWNSPVLPLMHPAWLEKFSPAAINRLFIWDILPPDVQRIIWLDADTIVNLDIVELWQEQTGANGFAAVVDNIVANLYGKESILAEDKDFDAKRYVNAGVVLMERARFCQPDWGNKIVRFMERYPHAWYCEQDILNYYYGQTGALLPERYNTLVGWQQVQHRETVEACIYHYSGSAYNFNFADVYTKLFFSYFVKTPWYDLDFLRRLCSVIPAVHDGRTLLLRSRYQLLEGRRKIAVGAAEHEAQIREVMQLADEESYLVFVPGKRQQAIDLAGLAGMRRDHVILLFDGSYADLADSLVQYGCREDVDFVNGAEFLTLAEGCPPHDEHAIFMQL</sequence>
<dbReference type="GO" id="GO:0046872">
    <property type="term" value="F:metal ion binding"/>
    <property type="evidence" value="ECO:0007669"/>
    <property type="project" value="UniProtKB-KW"/>
</dbReference>
<dbReference type="AlphaFoldDB" id="I0GML5"/>
<dbReference type="InterPro" id="IPR002495">
    <property type="entry name" value="Glyco_trans_8"/>
</dbReference>
<dbReference type="SUPFAM" id="SSF53448">
    <property type="entry name" value="Nucleotide-diphospho-sugar transferases"/>
    <property type="match status" value="1"/>
</dbReference>
<evidence type="ECO:0000313" key="5">
    <source>
        <dbReference type="Proteomes" id="UP000007887"/>
    </source>
</evidence>
<evidence type="ECO:0000256" key="1">
    <source>
        <dbReference type="ARBA" id="ARBA00022676"/>
    </source>
</evidence>
<keyword evidence="1" id="KW-0328">Glycosyltransferase</keyword>
<organism evidence="4 5">
    <name type="scientific">Selenomonas ruminantium subsp. lactilytica (strain NBRC 103574 / TAM6421)</name>
    <dbReference type="NCBI Taxonomy" id="927704"/>
    <lineage>
        <taxon>Bacteria</taxon>
        <taxon>Bacillati</taxon>
        <taxon>Bacillota</taxon>
        <taxon>Negativicutes</taxon>
        <taxon>Selenomonadales</taxon>
        <taxon>Selenomonadaceae</taxon>
        <taxon>Selenomonas</taxon>
    </lineage>
</organism>
<dbReference type="PATRIC" id="fig|927704.6.peg.302"/>
<dbReference type="Gene3D" id="3.90.550.10">
    <property type="entry name" value="Spore Coat Polysaccharide Biosynthesis Protein SpsA, Chain A"/>
    <property type="match status" value="1"/>
</dbReference>
<gene>
    <name evidence="4" type="ordered locus">SELR_02940</name>
</gene>
<keyword evidence="2 4" id="KW-0808">Transferase</keyword>
<evidence type="ECO:0000256" key="3">
    <source>
        <dbReference type="ARBA" id="ARBA00022723"/>
    </source>
</evidence>
<dbReference type="HOGENOM" id="CLU_660250_0_0_9"/>
<name>I0GML5_SELRL</name>
<dbReference type="InterPro" id="IPR050748">
    <property type="entry name" value="Glycosyltrans_8_dom-fam"/>
</dbReference>
<evidence type="ECO:0000256" key="2">
    <source>
        <dbReference type="ARBA" id="ARBA00022679"/>
    </source>
</evidence>
<keyword evidence="3" id="KW-0479">Metal-binding</keyword>
<dbReference type="GO" id="GO:0016757">
    <property type="term" value="F:glycosyltransferase activity"/>
    <property type="evidence" value="ECO:0007669"/>
    <property type="project" value="UniProtKB-KW"/>
</dbReference>
<dbReference type="KEGG" id="sri:SELR_02940"/>
<dbReference type="EMBL" id="AP012292">
    <property type="protein sequence ID" value="BAL82002.1"/>
    <property type="molecule type" value="Genomic_DNA"/>
</dbReference>
<reference evidence="4 5" key="1">
    <citation type="submission" date="2011-10" db="EMBL/GenBank/DDBJ databases">
        <title>Whole genome sequence of Selenomonas ruminantium subsp. lactilytica TAM6421.</title>
        <authorList>
            <person name="Oguchi A."/>
            <person name="Ankai A."/>
            <person name="Kaneko J."/>
            <person name="Yamada-Narita S."/>
            <person name="Fukui S."/>
            <person name="Takahashi M."/>
            <person name="Onodera T."/>
            <person name="Kojima S."/>
            <person name="Fushimi T."/>
            <person name="Abe N."/>
            <person name="Kamio Y."/>
            <person name="Yamazaki S."/>
            <person name="Fujita N."/>
        </authorList>
    </citation>
    <scope>NUCLEOTIDE SEQUENCE [LARGE SCALE GENOMIC DNA]</scope>
    <source>
        <strain evidence="5">NBRC 103574 / TAM6421</strain>
    </source>
</reference>
<dbReference type="Proteomes" id="UP000007887">
    <property type="component" value="Chromosome"/>
</dbReference>
<dbReference type="PANTHER" id="PTHR13778">
    <property type="entry name" value="GLYCOSYLTRANSFERASE 8 DOMAIN-CONTAINING PROTEIN"/>
    <property type="match status" value="1"/>
</dbReference>
<dbReference type="InterPro" id="IPR029044">
    <property type="entry name" value="Nucleotide-diphossugar_trans"/>
</dbReference>
<dbReference type="RefSeq" id="WP_014423447.1">
    <property type="nucleotide sequence ID" value="NC_017068.1"/>
</dbReference>
<evidence type="ECO:0000313" key="4">
    <source>
        <dbReference type="EMBL" id="BAL82002.1"/>
    </source>
</evidence>
<accession>I0GML5</accession>
<dbReference type="PANTHER" id="PTHR13778:SF47">
    <property type="entry name" value="LIPOPOLYSACCHARIDE 1,3-GALACTOSYLTRANSFERASE"/>
    <property type="match status" value="1"/>
</dbReference>
<proteinExistence type="predicted"/>